<evidence type="ECO:0000313" key="3">
    <source>
        <dbReference type="Proteomes" id="UP000239709"/>
    </source>
</evidence>
<dbReference type="InterPro" id="IPR027417">
    <property type="entry name" value="P-loop_NTPase"/>
</dbReference>
<dbReference type="GO" id="GO:0004527">
    <property type="term" value="F:exonuclease activity"/>
    <property type="evidence" value="ECO:0007669"/>
    <property type="project" value="UniProtKB-KW"/>
</dbReference>
<dbReference type="Gene3D" id="3.90.320.10">
    <property type="match status" value="1"/>
</dbReference>
<dbReference type="KEGG" id="otk:C6570_16365"/>
<organism evidence="2 3">
    <name type="scientific">Ottowia oryzae</name>
    <dbReference type="NCBI Taxonomy" id="2109914"/>
    <lineage>
        <taxon>Bacteria</taxon>
        <taxon>Pseudomonadati</taxon>
        <taxon>Pseudomonadota</taxon>
        <taxon>Betaproteobacteria</taxon>
        <taxon>Burkholderiales</taxon>
        <taxon>Comamonadaceae</taxon>
        <taxon>Ottowia</taxon>
    </lineage>
</organism>
<protein>
    <submittedName>
        <fullName evidence="2">Exonuclease</fullName>
    </submittedName>
</protein>
<dbReference type="EMBL" id="CP027666">
    <property type="protein sequence ID" value="AVO35618.1"/>
    <property type="molecule type" value="Genomic_DNA"/>
</dbReference>
<dbReference type="AlphaFoldDB" id="A0A2S0MIB0"/>
<proteinExistence type="predicted"/>
<reference evidence="2 3" key="1">
    <citation type="submission" date="2018-03" db="EMBL/GenBank/DDBJ databases">
        <title>Genome sequencing of Ottowia sp.</title>
        <authorList>
            <person name="Kim S.-J."/>
            <person name="Heo J."/>
            <person name="Kwon S.-W."/>
        </authorList>
    </citation>
    <scope>NUCLEOTIDE SEQUENCE [LARGE SCALE GENOMIC DNA]</scope>
    <source>
        <strain evidence="2 3">KADR8-3</strain>
    </source>
</reference>
<dbReference type="RefSeq" id="WP_106704164.1">
    <property type="nucleotide sequence ID" value="NZ_CP027666.1"/>
</dbReference>
<evidence type="ECO:0000259" key="1">
    <source>
        <dbReference type="Pfam" id="PF12705"/>
    </source>
</evidence>
<dbReference type="OrthoDB" id="9761147at2"/>
<dbReference type="Proteomes" id="UP000239709">
    <property type="component" value="Chromosome"/>
</dbReference>
<keyword evidence="2" id="KW-0540">Nuclease</keyword>
<dbReference type="InterPro" id="IPR011604">
    <property type="entry name" value="PDDEXK-like_dom_sf"/>
</dbReference>
<accession>A0A2S0MIB0</accession>
<dbReference type="InterPro" id="IPR038726">
    <property type="entry name" value="PDDEXK_AddAB-type"/>
</dbReference>
<evidence type="ECO:0000313" key="2">
    <source>
        <dbReference type="EMBL" id="AVO35618.1"/>
    </source>
</evidence>
<dbReference type="SUPFAM" id="SSF52540">
    <property type="entry name" value="P-loop containing nucleoside triphosphate hydrolases"/>
    <property type="match status" value="1"/>
</dbReference>
<keyword evidence="2" id="KW-0269">Exonuclease</keyword>
<dbReference type="Pfam" id="PF12705">
    <property type="entry name" value="PDDEXK_1"/>
    <property type="match status" value="1"/>
</dbReference>
<gene>
    <name evidence="2" type="ORF">C6570_16365</name>
</gene>
<sequence>MTVIAESDDSTSAGGVLATWRTLLADVATQIDALGAHPARTVVLLPYAQLMPLAERLWAQQFPNSFAPRFETTRNWAARVGTFQPSPNDLSFDHGRDLLTAASLLEGAGLGAQRALLVGPLLEMATQLGQMAASVPAELRPEWAAQARQSLPAVNDAALALDAALARIGVAWAANSDYASDVLFTRRVSDGLDALLIVEGIQADPLASHLADHYHDRSATLQAQVTATIGQIALHTCADGEDEAERAAACVLQHLALGRTPVALCAGDRVLTRRVSALLAARGVPLRDETGWKLSTTHAAALLHALLQACSPTASTDAMLDALKLAPAFDAAAVQSLEKALRRQPVRNWLEVAARSATPSPRLAALLTQVEVWRAPMEGRQTLGSWLGNTRALLEGAGVWPTLAGDEAGAAVIDALGLSEAALEAWRQWPAAQRRMALGEFTRWVSQTLEAASFRPPAAPQAPVIILPMSQLLGRPLAALVLPGADERRLPSTPEPPGAWTAAQRQALHMPSREDLRQAQAKAWGLVQRVPHVDILWRTSDDSGEPLSPSPLVQGLQMAAAASPAGANVPAPGVDPRVPRTLAAQPESRPAPSGAALLPAGLSASSYDMLRACPYRFFALQQLGLRTEGELDVDIDKRDWGNWVHATLGHFHVALKADPAADRLALMDAAAALATREGGLDVDEGEFLPFSVAWPGLRDAYLDWLTQYEATGATFESAETALKAQPGGLQLFGRLDRIDRLPGGAPMLIDYKTERVDRSKARVAAGNEDTQLPFYALLSGADAPRAAYLNLAEREAPSLHELPKLLALAEQLLAGMQTDMARIAAGQPLPALGEGATCEWCDARGLCRKDFW</sequence>
<name>A0A2S0MIB0_9BURK</name>
<keyword evidence="3" id="KW-1185">Reference proteome</keyword>
<feature type="domain" description="PD-(D/E)XK endonuclease-like" evidence="1">
    <location>
        <begin position="602"/>
        <end position="848"/>
    </location>
</feature>
<keyword evidence="2" id="KW-0378">Hydrolase</keyword>